<evidence type="ECO:0000256" key="3">
    <source>
        <dbReference type="ARBA" id="ARBA00022960"/>
    </source>
</evidence>
<dbReference type="PROSITE" id="PS51191">
    <property type="entry name" value="FEMABX"/>
    <property type="match status" value="1"/>
</dbReference>
<dbReference type="InterPro" id="IPR016181">
    <property type="entry name" value="Acyl_CoA_acyltransferase"/>
</dbReference>
<dbReference type="SUPFAM" id="SSF55729">
    <property type="entry name" value="Acyl-CoA N-acyltransferases (Nat)"/>
    <property type="match status" value="1"/>
</dbReference>
<dbReference type="PANTHER" id="PTHR36174">
    <property type="entry name" value="LIPID II:GLYCINE GLYCYLTRANSFERASE"/>
    <property type="match status" value="1"/>
</dbReference>
<evidence type="ECO:0000256" key="6">
    <source>
        <dbReference type="ARBA" id="ARBA00023316"/>
    </source>
</evidence>
<evidence type="ECO:0000256" key="5">
    <source>
        <dbReference type="ARBA" id="ARBA00023315"/>
    </source>
</evidence>
<keyword evidence="2" id="KW-0808">Transferase</keyword>
<dbReference type="GO" id="GO:0071555">
    <property type="term" value="P:cell wall organization"/>
    <property type="evidence" value="ECO:0007669"/>
    <property type="project" value="UniProtKB-KW"/>
</dbReference>
<keyword evidence="3" id="KW-0133">Cell shape</keyword>
<accession>A0A1G2HFJ8</accession>
<keyword evidence="4" id="KW-0573">Peptidoglycan synthesis</keyword>
<proteinExistence type="inferred from homology"/>
<evidence type="ECO:0000256" key="1">
    <source>
        <dbReference type="ARBA" id="ARBA00009943"/>
    </source>
</evidence>
<dbReference type="GO" id="GO:0016755">
    <property type="term" value="F:aminoacyltransferase activity"/>
    <property type="evidence" value="ECO:0007669"/>
    <property type="project" value="InterPro"/>
</dbReference>
<keyword evidence="5" id="KW-0012">Acyltransferase</keyword>
<reference evidence="7 8" key="1">
    <citation type="journal article" date="2016" name="Nat. Commun.">
        <title>Thousands of microbial genomes shed light on interconnected biogeochemical processes in an aquifer system.</title>
        <authorList>
            <person name="Anantharaman K."/>
            <person name="Brown C.T."/>
            <person name="Hug L.A."/>
            <person name="Sharon I."/>
            <person name="Castelle C.J."/>
            <person name="Probst A.J."/>
            <person name="Thomas B.C."/>
            <person name="Singh A."/>
            <person name="Wilkins M.J."/>
            <person name="Karaoz U."/>
            <person name="Brodie E.L."/>
            <person name="Williams K.H."/>
            <person name="Hubbard S.S."/>
            <person name="Banfield J.F."/>
        </authorList>
    </citation>
    <scope>NUCLEOTIDE SEQUENCE [LARGE SCALE GENOMIC DNA]</scope>
</reference>
<dbReference type="GO" id="GO:0009252">
    <property type="term" value="P:peptidoglycan biosynthetic process"/>
    <property type="evidence" value="ECO:0007669"/>
    <property type="project" value="UniProtKB-KW"/>
</dbReference>
<dbReference type="AlphaFoldDB" id="A0A1G2HFJ8"/>
<dbReference type="Proteomes" id="UP000179153">
    <property type="component" value="Unassembled WGS sequence"/>
</dbReference>
<evidence type="ECO:0000313" key="8">
    <source>
        <dbReference type="Proteomes" id="UP000179153"/>
    </source>
</evidence>
<protein>
    <recommendedName>
        <fullName evidence="9">BioF2-like acetyltransferase domain-containing protein</fullName>
    </recommendedName>
</protein>
<evidence type="ECO:0008006" key="9">
    <source>
        <dbReference type="Google" id="ProtNLM"/>
    </source>
</evidence>
<comment type="similarity">
    <text evidence="1">Belongs to the FemABX family.</text>
</comment>
<name>A0A1G2HFJ8_9BACT</name>
<dbReference type="Pfam" id="PF02388">
    <property type="entry name" value="FemAB"/>
    <property type="match status" value="2"/>
</dbReference>
<organism evidence="7 8">
    <name type="scientific">Candidatus Spechtbacteria bacterium RIFCSPLOWO2_01_FULL_46_10</name>
    <dbReference type="NCBI Taxonomy" id="1802163"/>
    <lineage>
        <taxon>Bacteria</taxon>
        <taxon>Candidatus Spechtiibacteriota</taxon>
    </lineage>
</organism>
<keyword evidence="6" id="KW-0961">Cell wall biogenesis/degradation</keyword>
<evidence type="ECO:0000256" key="2">
    <source>
        <dbReference type="ARBA" id="ARBA00022679"/>
    </source>
</evidence>
<comment type="caution">
    <text evidence="7">The sequence shown here is derived from an EMBL/GenBank/DDBJ whole genome shotgun (WGS) entry which is preliminary data.</text>
</comment>
<dbReference type="GO" id="GO:0008360">
    <property type="term" value="P:regulation of cell shape"/>
    <property type="evidence" value="ECO:0007669"/>
    <property type="project" value="UniProtKB-KW"/>
</dbReference>
<evidence type="ECO:0000256" key="4">
    <source>
        <dbReference type="ARBA" id="ARBA00022984"/>
    </source>
</evidence>
<sequence length="286" mass="34014">MFLHSSQWKQFQKNIGRKTFDLGEGVFVVKLQLPWFGKSYLYSNFVEVFDKSEVIKEIANRENTIFLKVEPMLYNEELVSRLWQSGWRKSGKGLQPQRTTVVNLQMPEKSLLVGMRQKTRYNIRLAQKRGVEVKKSYDKLRDFEKFWQLLQHTAERDKFYTHTKNYYAELLNVEGTGLYFASKGQIPVASAIVMFYENTATYLHGASSYEHRSLMAPYLLHWDIMQDAQKQGEKFYDFWGIDEEKWPGVTRFKRGFGGKEVQYIGSYDLPTQKIWYMVYRLKNIYR</sequence>
<dbReference type="InterPro" id="IPR050644">
    <property type="entry name" value="PG_Glycine_Bridge_Synth"/>
</dbReference>
<dbReference type="Gene3D" id="3.40.630.30">
    <property type="match status" value="1"/>
</dbReference>
<dbReference type="EMBL" id="MHOI01000023">
    <property type="protein sequence ID" value="OGZ61253.1"/>
    <property type="molecule type" value="Genomic_DNA"/>
</dbReference>
<dbReference type="PANTHER" id="PTHR36174:SF1">
    <property type="entry name" value="LIPID II:GLYCINE GLYCYLTRANSFERASE"/>
    <property type="match status" value="1"/>
</dbReference>
<dbReference type="InterPro" id="IPR003447">
    <property type="entry name" value="FEMABX"/>
</dbReference>
<evidence type="ECO:0000313" key="7">
    <source>
        <dbReference type="EMBL" id="OGZ61253.1"/>
    </source>
</evidence>
<gene>
    <name evidence="7" type="ORF">A2932_00280</name>
</gene>